<protein>
    <submittedName>
        <fullName evidence="4">Uncharacterized protein</fullName>
    </submittedName>
</protein>
<comment type="cofactor">
    <cofactor evidence="1">
        <name>Mg(2+)</name>
        <dbReference type="ChEBI" id="CHEBI:18420"/>
    </cofactor>
</comment>
<reference evidence="4" key="1">
    <citation type="journal article" date="2023" name="IMA Fungus">
        <title>Comparative genomic study of the Penicillium genus elucidates a diverse pangenome and 15 lateral gene transfer events.</title>
        <authorList>
            <person name="Petersen C."/>
            <person name="Sorensen T."/>
            <person name="Nielsen M.R."/>
            <person name="Sondergaard T.E."/>
            <person name="Sorensen J.L."/>
            <person name="Fitzpatrick D.A."/>
            <person name="Frisvad J.C."/>
            <person name="Nielsen K.L."/>
        </authorList>
    </citation>
    <scope>NUCLEOTIDE SEQUENCE</scope>
    <source>
        <strain evidence="4">IBT 17514</strain>
    </source>
</reference>
<dbReference type="GO" id="GO:0046872">
    <property type="term" value="F:metal ion binding"/>
    <property type="evidence" value="ECO:0007669"/>
    <property type="project" value="UniProtKB-KW"/>
</dbReference>
<dbReference type="Gene3D" id="3.50.30.40">
    <property type="entry name" value="Ribonuclease E inhibitor RraA/RraA-like"/>
    <property type="match status" value="1"/>
</dbReference>
<dbReference type="Pfam" id="PF03737">
    <property type="entry name" value="RraA-like"/>
    <property type="match status" value="1"/>
</dbReference>
<dbReference type="EMBL" id="JAQJAN010000006">
    <property type="protein sequence ID" value="KAJ5727710.1"/>
    <property type="molecule type" value="Genomic_DNA"/>
</dbReference>
<dbReference type="GO" id="GO:0047443">
    <property type="term" value="F:4-hydroxy-4-methyl-2-oxoglutarate aldolase activity"/>
    <property type="evidence" value="ECO:0007669"/>
    <property type="project" value="TreeGrafter"/>
</dbReference>
<accession>A0AAD6MWL2</accession>
<dbReference type="CDD" id="cd16841">
    <property type="entry name" value="RraA_family"/>
    <property type="match status" value="1"/>
</dbReference>
<keyword evidence="1" id="KW-0460">Magnesium</keyword>
<keyword evidence="3" id="KW-0812">Transmembrane</keyword>
<name>A0AAD6MWL2_9EURO</name>
<feature type="binding site" evidence="1">
    <location>
        <position position="150"/>
    </location>
    <ligand>
        <name>substrate</name>
    </ligand>
</feature>
<gene>
    <name evidence="4" type="ORF">N7493_005530</name>
</gene>
<keyword evidence="1" id="KW-0479">Metal-binding</keyword>
<dbReference type="PANTHER" id="PTHR33254">
    <property type="entry name" value="4-HYDROXY-4-METHYL-2-OXOGLUTARATE ALDOLASE 3-RELATED"/>
    <property type="match status" value="1"/>
</dbReference>
<dbReference type="InterPro" id="IPR005493">
    <property type="entry name" value="RraA/RraA-like"/>
</dbReference>
<organism evidence="4 5">
    <name type="scientific">Penicillium malachiteum</name>
    <dbReference type="NCBI Taxonomy" id="1324776"/>
    <lineage>
        <taxon>Eukaryota</taxon>
        <taxon>Fungi</taxon>
        <taxon>Dikarya</taxon>
        <taxon>Ascomycota</taxon>
        <taxon>Pezizomycotina</taxon>
        <taxon>Eurotiomycetes</taxon>
        <taxon>Eurotiomycetidae</taxon>
        <taxon>Eurotiales</taxon>
        <taxon>Aspergillaceae</taxon>
        <taxon>Penicillium</taxon>
    </lineage>
</organism>
<dbReference type="AlphaFoldDB" id="A0AAD6MWL2"/>
<evidence type="ECO:0000313" key="4">
    <source>
        <dbReference type="EMBL" id="KAJ5727710.1"/>
    </source>
</evidence>
<dbReference type="SUPFAM" id="SSF89562">
    <property type="entry name" value="RraA-like"/>
    <property type="match status" value="1"/>
</dbReference>
<dbReference type="PANTHER" id="PTHR33254:SF4">
    <property type="entry name" value="4-HYDROXY-4-METHYL-2-OXOGLUTARATE ALDOLASE 3-RELATED"/>
    <property type="match status" value="1"/>
</dbReference>
<feature type="binding site" evidence="1">
    <location>
        <begin position="128"/>
        <end position="131"/>
    </location>
    <ligand>
        <name>substrate</name>
    </ligand>
</feature>
<evidence type="ECO:0000256" key="2">
    <source>
        <dbReference type="SAM" id="MobiDB-lite"/>
    </source>
</evidence>
<keyword evidence="3" id="KW-1133">Transmembrane helix</keyword>
<keyword evidence="3" id="KW-0472">Membrane</keyword>
<reference evidence="4" key="2">
    <citation type="submission" date="2023-01" db="EMBL/GenBank/DDBJ databases">
        <authorList>
            <person name="Petersen C."/>
        </authorList>
    </citation>
    <scope>NUCLEOTIDE SEQUENCE</scope>
    <source>
        <strain evidence="4">IBT 17514</strain>
    </source>
</reference>
<feature type="region of interest" description="Disordered" evidence="2">
    <location>
        <begin position="285"/>
        <end position="343"/>
    </location>
</feature>
<evidence type="ECO:0000256" key="3">
    <source>
        <dbReference type="SAM" id="Phobius"/>
    </source>
</evidence>
<evidence type="ECO:0000313" key="5">
    <source>
        <dbReference type="Proteomes" id="UP001215712"/>
    </source>
</evidence>
<keyword evidence="5" id="KW-1185">Reference proteome</keyword>
<dbReference type="GO" id="GO:0008948">
    <property type="term" value="F:oxaloacetate decarboxylase activity"/>
    <property type="evidence" value="ECO:0007669"/>
    <property type="project" value="TreeGrafter"/>
</dbReference>
<comment type="caution">
    <text evidence="4">The sequence shown here is derived from an EMBL/GenBank/DDBJ whole genome shotgun (WGS) entry which is preliminary data.</text>
</comment>
<dbReference type="Proteomes" id="UP001215712">
    <property type="component" value="Unassembled WGS sequence"/>
</dbReference>
<dbReference type="InterPro" id="IPR036704">
    <property type="entry name" value="RraA/RraA-like_sf"/>
</dbReference>
<proteinExistence type="predicted"/>
<evidence type="ECO:0000256" key="1">
    <source>
        <dbReference type="PIRSR" id="PIRSR605493-1"/>
    </source>
</evidence>
<sequence>MASLNEQLAILVENFTACDISDALLKLQKVPAGSAPRAGYLADLTPLSPITGRNDTARKIAAPATTFKFLNKSDIPPNIAVENPEKHGFPPGKHWVDYVGDFQDADPAKVGSIIVIEQPDEQYCAVTGGIMATRMKYLGIKAAVVGGRIRDLRELQGTDLPIWARATSTVGTGAEAKAGVRNVPISISGITVSPGDIIFCDPMEGVVAIPRDLLKAVLEIMPKLMSMDEQWGPAAVPAELVAERGRSNSPTSSTSLNFNYTLPTTKRKQQEQFVVIRIASSHAPSTLHRSRPIGAARKPTHNNPTLLPANMASPHRPTSPYAEEDPYSQYPPKRQWPPDMSKLSPKHQFRLERKYRRRAALKYARPKFIKAVTLAQWVIIGFVAIYAILFMNWDTKDTPFDGIRENFFAGLKSVFSTPPPPGPVKRSDEKN</sequence>
<feature type="binding site" evidence="1">
    <location>
        <position position="151"/>
    </location>
    <ligand>
        <name>Mg(2+)</name>
        <dbReference type="ChEBI" id="CHEBI:18420"/>
    </ligand>
</feature>
<feature type="transmembrane region" description="Helical" evidence="3">
    <location>
        <begin position="368"/>
        <end position="389"/>
    </location>
</feature>